<dbReference type="PANTHER" id="PTHR36203">
    <property type="entry name" value="ASCORBATE-SPECIFIC PTS SYSTEM EIIA COMPONENT"/>
    <property type="match status" value="1"/>
</dbReference>
<dbReference type="AlphaFoldDB" id="A0A3S8ZQ14"/>
<keyword evidence="2" id="KW-0813">Transport</keyword>
<keyword evidence="13" id="KW-1185">Reference proteome</keyword>
<dbReference type="SUPFAM" id="SSF55804">
    <property type="entry name" value="Phoshotransferase/anion transport protein"/>
    <property type="match status" value="1"/>
</dbReference>
<keyword evidence="6" id="KW-0598">Phosphotransferase system</keyword>
<keyword evidence="4" id="KW-0597">Phosphoprotein</keyword>
<feature type="domain" description="PTS EIIA type-2" evidence="11">
    <location>
        <begin position="4"/>
        <end position="147"/>
    </location>
</feature>
<organism evidence="12 13">
    <name type="scientific">Iodobacter ciconiae</name>
    <dbReference type="NCBI Taxonomy" id="2496266"/>
    <lineage>
        <taxon>Bacteria</taxon>
        <taxon>Pseudomonadati</taxon>
        <taxon>Pseudomonadota</taxon>
        <taxon>Betaproteobacteria</taxon>
        <taxon>Neisseriales</taxon>
        <taxon>Chitinibacteraceae</taxon>
        <taxon>Iodobacter</taxon>
    </lineage>
</organism>
<evidence type="ECO:0000313" key="13">
    <source>
        <dbReference type="Proteomes" id="UP000282438"/>
    </source>
</evidence>
<dbReference type="PANTHER" id="PTHR36203:SF1">
    <property type="entry name" value="ASCORBATE-SPECIFIC PTS SYSTEM EIIA COMPONENT"/>
    <property type="match status" value="1"/>
</dbReference>
<dbReference type="Proteomes" id="UP000282438">
    <property type="component" value="Chromosome"/>
</dbReference>
<comment type="subcellular location">
    <subcellularLocation>
        <location evidence="1">Cytoplasm</location>
    </subcellularLocation>
</comment>
<evidence type="ECO:0000256" key="9">
    <source>
        <dbReference type="ARBA" id="ARBA00041175"/>
    </source>
</evidence>
<evidence type="ECO:0000256" key="6">
    <source>
        <dbReference type="ARBA" id="ARBA00022683"/>
    </source>
</evidence>
<dbReference type="InterPro" id="IPR002178">
    <property type="entry name" value="PTS_EIIA_type-2_dom"/>
</dbReference>
<evidence type="ECO:0000256" key="10">
    <source>
        <dbReference type="ARBA" id="ARBA00042072"/>
    </source>
</evidence>
<keyword evidence="12" id="KW-0762">Sugar transport</keyword>
<dbReference type="PROSITE" id="PS00372">
    <property type="entry name" value="PTS_EIIA_TYPE_2_HIS"/>
    <property type="match status" value="1"/>
</dbReference>
<dbReference type="CDD" id="cd00211">
    <property type="entry name" value="PTS_IIA_fru"/>
    <property type="match status" value="1"/>
</dbReference>
<reference evidence="12 13" key="1">
    <citation type="submission" date="2018-12" db="EMBL/GenBank/DDBJ databases">
        <title>Complete genome sequence of Iodobacter sp. H11R3.</title>
        <authorList>
            <person name="Bae J.-W."/>
        </authorList>
    </citation>
    <scope>NUCLEOTIDE SEQUENCE [LARGE SCALE GENOMIC DNA]</scope>
    <source>
        <strain evidence="12 13">H11R3</strain>
    </source>
</reference>
<dbReference type="Gene3D" id="3.40.930.10">
    <property type="entry name" value="Mannitol-specific EII, Chain A"/>
    <property type="match status" value="1"/>
</dbReference>
<dbReference type="RefSeq" id="WP_125971522.1">
    <property type="nucleotide sequence ID" value="NZ_CP034433.1"/>
</dbReference>
<evidence type="ECO:0000256" key="8">
    <source>
        <dbReference type="ARBA" id="ARBA00037387"/>
    </source>
</evidence>
<evidence type="ECO:0000256" key="2">
    <source>
        <dbReference type="ARBA" id="ARBA00022448"/>
    </source>
</evidence>
<dbReference type="GO" id="GO:0005737">
    <property type="term" value="C:cytoplasm"/>
    <property type="evidence" value="ECO:0007669"/>
    <property type="project" value="UniProtKB-SubCell"/>
</dbReference>
<evidence type="ECO:0000256" key="7">
    <source>
        <dbReference type="ARBA" id="ARBA00022777"/>
    </source>
</evidence>
<evidence type="ECO:0000256" key="1">
    <source>
        <dbReference type="ARBA" id="ARBA00004496"/>
    </source>
</evidence>
<dbReference type="KEGG" id="iod:EJO50_03070"/>
<dbReference type="GO" id="GO:0009401">
    <property type="term" value="P:phosphoenolpyruvate-dependent sugar phosphotransferase system"/>
    <property type="evidence" value="ECO:0007669"/>
    <property type="project" value="UniProtKB-KW"/>
</dbReference>
<comment type="function">
    <text evidence="8">The phosphoenolpyruvate-dependent sugar phosphotransferase system (sugar PTS), a major carbohydrate active transport system, catalyzes the phosphorylation of incoming sugar substrates concomitantly with their translocation across the cell membrane. The enzyme II UlaABC PTS system is involved in ascorbate transport.</text>
</comment>
<evidence type="ECO:0000313" key="12">
    <source>
        <dbReference type="EMBL" id="AZN35555.1"/>
    </source>
</evidence>
<evidence type="ECO:0000259" key="11">
    <source>
        <dbReference type="PROSITE" id="PS51094"/>
    </source>
</evidence>
<keyword evidence="5" id="KW-0808">Transferase</keyword>
<dbReference type="GO" id="GO:0016301">
    <property type="term" value="F:kinase activity"/>
    <property type="evidence" value="ECO:0007669"/>
    <property type="project" value="UniProtKB-KW"/>
</dbReference>
<evidence type="ECO:0000256" key="5">
    <source>
        <dbReference type="ARBA" id="ARBA00022679"/>
    </source>
</evidence>
<accession>A0A3S8ZQ14</accession>
<dbReference type="InterPro" id="IPR016152">
    <property type="entry name" value="PTrfase/Anion_transptr"/>
</dbReference>
<protein>
    <recommendedName>
        <fullName evidence="9">Ascorbate-specific PTS system EIIA component</fullName>
    </recommendedName>
    <alternativeName>
        <fullName evidence="10">Ascorbate-specific phosphotransferase enzyme IIA component</fullName>
    </alternativeName>
</protein>
<proteinExistence type="predicted"/>
<keyword evidence="7" id="KW-0418">Kinase</keyword>
<sequence>MLNEILPLDSIIFMKSCPDWQSAVRQSCQPLLARGTIEPAYIDAIISNLNELGPYIVIAPDVAIPHARPEAGARAMGMALLKLEEPVVFGPEPDQQARLLFAFSATDSHSHQRALKQLAQLIMDEEKFAALAAASSAAEVFALINSVSQ</sequence>
<dbReference type="EMBL" id="CP034433">
    <property type="protein sequence ID" value="AZN35555.1"/>
    <property type="molecule type" value="Genomic_DNA"/>
</dbReference>
<keyword evidence="3" id="KW-0963">Cytoplasm</keyword>
<dbReference type="Pfam" id="PF00359">
    <property type="entry name" value="PTS_EIIA_2"/>
    <property type="match status" value="1"/>
</dbReference>
<evidence type="ECO:0000256" key="4">
    <source>
        <dbReference type="ARBA" id="ARBA00022553"/>
    </source>
</evidence>
<evidence type="ECO:0000256" key="3">
    <source>
        <dbReference type="ARBA" id="ARBA00022490"/>
    </source>
</evidence>
<gene>
    <name evidence="12" type="ORF">EJO50_03070</name>
</gene>
<dbReference type="InterPro" id="IPR051351">
    <property type="entry name" value="Ascorbate-PTS_EIIA_comp"/>
</dbReference>
<dbReference type="OrthoDB" id="1634238at2"/>
<dbReference type="PROSITE" id="PS51094">
    <property type="entry name" value="PTS_EIIA_TYPE_2"/>
    <property type="match status" value="1"/>
</dbReference>
<name>A0A3S8ZQ14_9NEIS</name>